<feature type="domain" description="BESS" evidence="4">
    <location>
        <begin position="163"/>
        <end position="202"/>
    </location>
</feature>
<dbReference type="PROSITE" id="PS51031">
    <property type="entry name" value="BESS"/>
    <property type="match status" value="1"/>
</dbReference>
<feature type="region of interest" description="Disordered" evidence="2">
    <location>
        <begin position="241"/>
        <end position="260"/>
    </location>
</feature>
<dbReference type="AlphaFoldDB" id="A0A0L7KRT7"/>
<organism evidence="5 6">
    <name type="scientific">Operophtera brumata</name>
    <name type="common">Winter moth</name>
    <name type="synonym">Phalaena brumata</name>
    <dbReference type="NCBI Taxonomy" id="104452"/>
    <lineage>
        <taxon>Eukaryota</taxon>
        <taxon>Metazoa</taxon>
        <taxon>Ecdysozoa</taxon>
        <taxon>Arthropoda</taxon>
        <taxon>Hexapoda</taxon>
        <taxon>Insecta</taxon>
        <taxon>Pterygota</taxon>
        <taxon>Neoptera</taxon>
        <taxon>Endopterygota</taxon>
        <taxon>Lepidoptera</taxon>
        <taxon>Glossata</taxon>
        <taxon>Ditrysia</taxon>
        <taxon>Geometroidea</taxon>
        <taxon>Geometridae</taxon>
        <taxon>Larentiinae</taxon>
        <taxon>Operophtera</taxon>
    </lineage>
</organism>
<feature type="region of interest" description="Disordered" evidence="2">
    <location>
        <begin position="91"/>
        <end position="140"/>
    </location>
</feature>
<dbReference type="GO" id="GO:0003677">
    <property type="term" value="F:DNA binding"/>
    <property type="evidence" value="ECO:0007669"/>
    <property type="project" value="InterPro"/>
</dbReference>
<comment type="caution">
    <text evidence="5">The sequence shown here is derived from an EMBL/GenBank/DDBJ whole genome shotgun (WGS) entry which is preliminary data.</text>
</comment>
<evidence type="ECO:0000313" key="6">
    <source>
        <dbReference type="Proteomes" id="UP000037510"/>
    </source>
</evidence>
<dbReference type="EMBL" id="JTDY01006758">
    <property type="protein sequence ID" value="KOB65714.1"/>
    <property type="molecule type" value="Genomic_DNA"/>
</dbReference>
<dbReference type="SMART" id="SM00595">
    <property type="entry name" value="MADF"/>
    <property type="match status" value="1"/>
</dbReference>
<accession>A0A0L7KRT7</accession>
<dbReference type="PROSITE" id="PS51029">
    <property type="entry name" value="MADF"/>
    <property type="match status" value="1"/>
</dbReference>
<proteinExistence type="predicted"/>
<evidence type="ECO:0000256" key="2">
    <source>
        <dbReference type="SAM" id="MobiDB-lite"/>
    </source>
</evidence>
<keyword evidence="1" id="KW-0539">Nucleus</keyword>
<protein>
    <recommendedName>
        <fullName evidence="7">MADF domain-containing protein</fullName>
    </recommendedName>
</protein>
<dbReference type="Pfam" id="PF10545">
    <property type="entry name" value="MADF_DNA_bdg"/>
    <property type="match status" value="1"/>
</dbReference>
<dbReference type="Proteomes" id="UP000037510">
    <property type="component" value="Unassembled WGS sequence"/>
</dbReference>
<dbReference type="InterPro" id="IPR004210">
    <property type="entry name" value="BESS_motif"/>
</dbReference>
<dbReference type="GO" id="GO:0005634">
    <property type="term" value="C:nucleus"/>
    <property type="evidence" value="ECO:0007669"/>
    <property type="project" value="UniProtKB-SubCell"/>
</dbReference>
<name>A0A0L7KRT7_OPEBR</name>
<evidence type="ECO:0000256" key="1">
    <source>
        <dbReference type="PROSITE-ProRule" id="PRU00371"/>
    </source>
</evidence>
<dbReference type="InterPro" id="IPR006578">
    <property type="entry name" value="MADF-dom"/>
</dbReference>
<feature type="region of interest" description="Disordered" evidence="2">
    <location>
        <begin position="203"/>
        <end position="230"/>
    </location>
</feature>
<reference evidence="5 6" key="1">
    <citation type="journal article" date="2015" name="Genome Biol. Evol.">
        <title>The genome of winter moth (Operophtera brumata) provides a genomic perspective on sexual dimorphism and phenology.</title>
        <authorList>
            <person name="Derks M.F."/>
            <person name="Smit S."/>
            <person name="Salis L."/>
            <person name="Schijlen E."/>
            <person name="Bossers A."/>
            <person name="Mateman C."/>
            <person name="Pijl A.S."/>
            <person name="de Ridder D."/>
            <person name="Groenen M.A."/>
            <person name="Visser M.E."/>
            <person name="Megens H.J."/>
        </authorList>
    </citation>
    <scope>NUCLEOTIDE SEQUENCE [LARGE SCALE GENOMIC DNA]</scope>
    <source>
        <strain evidence="5">WM2013NL</strain>
        <tissue evidence="5">Head and thorax</tissue>
    </source>
</reference>
<evidence type="ECO:0000313" key="5">
    <source>
        <dbReference type="EMBL" id="KOB65714.1"/>
    </source>
</evidence>
<gene>
    <name evidence="5" type="ORF">OBRU01_22742</name>
</gene>
<evidence type="ECO:0008006" key="7">
    <source>
        <dbReference type="Google" id="ProtNLM"/>
    </source>
</evidence>
<evidence type="ECO:0000259" key="4">
    <source>
        <dbReference type="PROSITE" id="PS51031"/>
    </source>
</evidence>
<feature type="compositionally biased region" description="Polar residues" evidence="2">
    <location>
        <begin position="243"/>
        <end position="258"/>
    </location>
</feature>
<evidence type="ECO:0000259" key="3">
    <source>
        <dbReference type="PROSITE" id="PS51029"/>
    </source>
</evidence>
<feature type="compositionally biased region" description="Low complexity" evidence="2">
    <location>
        <begin position="111"/>
        <end position="128"/>
    </location>
</feature>
<keyword evidence="6" id="KW-1185">Reference proteome</keyword>
<sequence length="326" mass="38106">MNRDIDTGRVIEEVRLRKCLWDASDIFYKNKDARLKAWNDIVIALFEDVQENEKNDLGSAAKKIEKYVYYDELSFLNPTDVNIVTESMLNHSDNSSTINNTEDTSNMSTLENAENTQSEQEQEQGSTQMPRIPKRKKRQSFQENNNFEKELLTLLNNQTPDINSDDLAFFSSLGPMLKSFDLVQKIQFRSRVLAVAMDIHNMYPRPNSSSTNDTTDNEGQGNHGTQPTYDEEYMPRMYHRPNNEAQSSYRTQSSTQPTYEEYVPRMYLRQNNSSTNERMDNETYRTQPTYEEYVPQSVSDNETYRTQPTYEEYVPQSVIRNTNTQH</sequence>
<feature type="domain" description="MADF" evidence="3">
    <location>
        <begin position="9"/>
        <end position="103"/>
    </location>
</feature>
<feature type="compositionally biased region" description="Polar residues" evidence="2">
    <location>
        <begin position="91"/>
        <end position="110"/>
    </location>
</feature>
<comment type="subcellular location">
    <subcellularLocation>
        <location evidence="1">Nucleus</location>
    </subcellularLocation>
</comment>
<feature type="compositionally biased region" description="Polar residues" evidence="2">
    <location>
        <begin position="206"/>
        <end position="228"/>
    </location>
</feature>